<dbReference type="EMBL" id="GBHO01025370">
    <property type="protein sequence ID" value="JAG18234.1"/>
    <property type="molecule type" value="Transcribed_RNA"/>
</dbReference>
<gene>
    <name evidence="6" type="primary">MORN3_0</name>
    <name evidence="6" type="ORF">CM83_18071</name>
</gene>
<evidence type="ECO:0000256" key="3">
    <source>
        <dbReference type="ARBA" id="ARBA00023329"/>
    </source>
</evidence>
<reference evidence="6" key="1">
    <citation type="journal article" date="2014" name="PLoS ONE">
        <title>Transcriptome-Based Identification of ABC Transporters in the Western Tarnished Plant Bug Lygus hesperus.</title>
        <authorList>
            <person name="Hull J.J."/>
            <person name="Chaney K."/>
            <person name="Geib S.M."/>
            <person name="Fabrick J.A."/>
            <person name="Brent C.S."/>
            <person name="Walsh D."/>
            <person name="Lavine L.C."/>
        </authorList>
    </citation>
    <scope>NUCLEOTIDE SEQUENCE</scope>
</reference>
<accession>A0A0A9XE22</accession>
<evidence type="ECO:0000256" key="1">
    <source>
        <dbReference type="ARBA" id="ARBA00004218"/>
    </source>
</evidence>
<dbReference type="SMART" id="SM00698">
    <property type="entry name" value="MORN"/>
    <property type="match status" value="6"/>
</dbReference>
<reference evidence="7" key="3">
    <citation type="submission" date="2014-09" db="EMBL/GenBank/DDBJ databases">
        <authorList>
            <person name="Magalhaes I.L.F."/>
            <person name="Oliveira U."/>
            <person name="Santos F.R."/>
            <person name="Vidigal T.H.D.A."/>
            <person name="Brescovit A.D."/>
            <person name="Santos A.J."/>
        </authorList>
    </citation>
    <scope>NUCLEOTIDE SEQUENCE</scope>
</reference>
<name>A0A0A9XE22_LYGHE</name>
<sequence length="289" mass="33839">MAYDCRFQATLKDHIPVEYLRYISKEGKAQVKLPDEKQMFVKKCMVPALYRTIPPSPTSKLMERVKRNGLKHSIFNADRDVYVGEWKNDGKEGHGSFKTRSGKVLYEGEWVNGKAEGYGVLCHQGDHKRYNIHYEGFWKNGKPQAKGYNHYKDGSYYKGGWANGARNGYGQMWYANKTYYEGNFYNDKHHGRGLFVYVNGNRYIGEWNANYKHGFGAYYYMDSGQIQMGHWIKDHCVNSWMIDMKYRQTATSPTEFSIPEKSQFVKQFKRYIKLQEKRSDTVNVSTQTD</sequence>
<dbReference type="AlphaFoldDB" id="A0A0A9XE22"/>
<proteinExistence type="predicted"/>
<keyword evidence="3" id="KW-0968">Cytoplasmic vesicle</keyword>
<evidence type="ECO:0000256" key="4">
    <source>
        <dbReference type="ARBA" id="ARBA00039854"/>
    </source>
</evidence>
<dbReference type="Gene3D" id="2.20.110.10">
    <property type="entry name" value="Histone H3 K4-specific methyltransferase SET7/9 N-terminal domain"/>
    <property type="match status" value="3"/>
</dbReference>
<keyword evidence="2" id="KW-0677">Repeat</keyword>
<feature type="non-terminal residue" evidence="6">
    <location>
        <position position="289"/>
    </location>
</feature>
<evidence type="ECO:0000313" key="6">
    <source>
        <dbReference type="EMBL" id="JAG18234.1"/>
    </source>
</evidence>
<dbReference type="Pfam" id="PF02493">
    <property type="entry name" value="MORN"/>
    <property type="match status" value="6"/>
</dbReference>
<protein>
    <recommendedName>
        <fullName evidence="4">MORN repeat-containing protein 3</fullName>
    </recommendedName>
</protein>
<evidence type="ECO:0000256" key="2">
    <source>
        <dbReference type="ARBA" id="ARBA00022737"/>
    </source>
</evidence>
<comment type="subcellular location">
    <subcellularLocation>
        <location evidence="1">Cytoplasmic vesicle</location>
        <location evidence="1">Secretory vesicle</location>
        <location evidence="1">Acrosome</location>
    </subcellularLocation>
</comment>
<dbReference type="InterPro" id="IPR003409">
    <property type="entry name" value="MORN"/>
</dbReference>
<dbReference type="SUPFAM" id="SSF82185">
    <property type="entry name" value="Histone H3 K4-specific methyltransferase SET7/9 N-terminal domain"/>
    <property type="match status" value="2"/>
</dbReference>
<reference evidence="6" key="2">
    <citation type="submission" date="2014-07" db="EMBL/GenBank/DDBJ databases">
        <authorList>
            <person name="Hull J."/>
        </authorList>
    </citation>
    <scope>NUCLEOTIDE SEQUENCE</scope>
</reference>
<evidence type="ECO:0000256" key="5">
    <source>
        <dbReference type="ARBA" id="ARBA00045851"/>
    </source>
</evidence>
<dbReference type="InterPro" id="IPR052472">
    <property type="entry name" value="MORN3"/>
</dbReference>
<dbReference type="GO" id="GO:0001669">
    <property type="term" value="C:acrosomal vesicle"/>
    <property type="evidence" value="ECO:0007669"/>
    <property type="project" value="UniProtKB-SubCell"/>
</dbReference>
<comment type="function">
    <text evidence="5">Assembles a suppression complex (suppresome) by tethering SIRT1 and MDM2 to regulate composite modifications of p53/TP53. Confers both deacetylation-mediated functional inactivation, by SIRT1, and ubiquitination-dependent degradation, by MDM2, of p53/TP53, promoting a proliferative and cell survival behaviors. May play a role in the regulation of spermatogenesis.</text>
</comment>
<dbReference type="PANTHER" id="PTHR46511">
    <property type="entry name" value="MORN REPEAT-CONTAINING PROTEIN 3"/>
    <property type="match status" value="1"/>
</dbReference>
<evidence type="ECO:0000313" key="7">
    <source>
        <dbReference type="EMBL" id="JAG60124.1"/>
    </source>
</evidence>
<dbReference type="EMBL" id="GBRD01005697">
    <property type="protein sequence ID" value="JAG60124.1"/>
    <property type="molecule type" value="Transcribed_RNA"/>
</dbReference>
<organism evidence="6">
    <name type="scientific">Lygus hesperus</name>
    <name type="common">Western plant bug</name>
    <dbReference type="NCBI Taxonomy" id="30085"/>
    <lineage>
        <taxon>Eukaryota</taxon>
        <taxon>Metazoa</taxon>
        <taxon>Ecdysozoa</taxon>
        <taxon>Arthropoda</taxon>
        <taxon>Hexapoda</taxon>
        <taxon>Insecta</taxon>
        <taxon>Pterygota</taxon>
        <taxon>Neoptera</taxon>
        <taxon>Paraneoptera</taxon>
        <taxon>Hemiptera</taxon>
        <taxon>Heteroptera</taxon>
        <taxon>Panheteroptera</taxon>
        <taxon>Cimicomorpha</taxon>
        <taxon>Miridae</taxon>
        <taxon>Mirini</taxon>
        <taxon>Lygus</taxon>
    </lineage>
</organism>
<dbReference type="PANTHER" id="PTHR46511:SF1">
    <property type="entry name" value="MORN REPEAT-CONTAINING PROTEIN 3"/>
    <property type="match status" value="1"/>
</dbReference>